<feature type="domain" description="Rap1a immunity protein" evidence="2">
    <location>
        <begin position="28"/>
        <end position="121"/>
    </location>
</feature>
<organism evidence="3 4">
    <name type="scientific">Massilia agilis</name>
    <dbReference type="NCBI Taxonomy" id="1811226"/>
    <lineage>
        <taxon>Bacteria</taxon>
        <taxon>Pseudomonadati</taxon>
        <taxon>Pseudomonadota</taxon>
        <taxon>Betaproteobacteria</taxon>
        <taxon>Burkholderiales</taxon>
        <taxon>Oxalobacteraceae</taxon>
        <taxon>Telluria group</taxon>
        <taxon>Massilia</taxon>
    </lineage>
</organism>
<dbReference type="Proteomes" id="UP001206126">
    <property type="component" value="Unassembled WGS sequence"/>
</dbReference>
<keyword evidence="4" id="KW-1185">Reference proteome</keyword>
<gene>
    <name evidence="3" type="ORF">NX774_14780</name>
</gene>
<dbReference type="RefSeq" id="WP_258823005.1">
    <property type="nucleotide sequence ID" value="NZ_JANUHB010000003.1"/>
</dbReference>
<dbReference type="EMBL" id="JANUHB010000003">
    <property type="protein sequence ID" value="MCS0809192.1"/>
    <property type="molecule type" value="Genomic_DNA"/>
</dbReference>
<sequence length="128" mass="14276">MRALIVLALFVATLSAAAQTGKPPWMTGERLLQLVAYPPTAKGNFDLTPKQHLDAERARAYVEGVHDSSDGQRWCNSKQVPAGPDALREAVEMNLRKLPPDQLKRNAADLVIETWASRWPCTDRRDAR</sequence>
<evidence type="ECO:0000256" key="1">
    <source>
        <dbReference type="SAM" id="SignalP"/>
    </source>
</evidence>
<dbReference type="Gene3D" id="1.10.890.40">
    <property type="match status" value="1"/>
</dbReference>
<name>A0ABT2DDG2_9BURK</name>
<evidence type="ECO:0000259" key="2">
    <source>
        <dbReference type="Pfam" id="PF18602"/>
    </source>
</evidence>
<keyword evidence="1" id="KW-0732">Signal</keyword>
<accession>A0ABT2DDG2</accession>
<evidence type="ECO:0000313" key="4">
    <source>
        <dbReference type="Proteomes" id="UP001206126"/>
    </source>
</evidence>
<evidence type="ECO:0000313" key="3">
    <source>
        <dbReference type="EMBL" id="MCS0809192.1"/>
    </source>
</evidence>
<reference evidence="3 4" key="1">
    <citation type="submission" date="2022-08" db="EMBL/GenBank/DDBJ databases">
        <title>Reclassification of Massilia species as members of the genera Telluria, Duganella, Pseudoduganella, Mokoshia gen. nov. and Zemynaea gen. nov. using orthogonal and non-orthogonal genome-based approaches.</title>
        <authorList>
            <person name="Bowman J.P."/>
        </authorList>
    </citation>
    <scope>NUCLEOTIDE SEQUENCE [LARGE SCALE GENOMIC DNA]</scope>
    <source>
        <strain evidence="3 4">JCM 31605</strain>
    </source>
</reference>
<feature type="chain" id="PRO_5046703165" description="Rap1a immunity protein domain-containing protein" evidence="1">
    <location>
        <begin position="19"/>
        <end position="128"/>
    </location>
</feature>
<proteinExistence type="predicted"/>
<dbReference type="Pfam" id="PF18602">
    <property type="entry name" value="Rap1a"/>
    <property type="match status" value="1"/>
</dbReference>
<feature type="signal peptide" evidence="1">
    <location>
        <begin position="1"/>
        <end position="18"/>
    </location>
</feature>
<protein>
    <recommendedName>
        <fullName evidence="2">Rap1a immunity protein domain-containing protein</fullName>
    </recommendedName>
</protein>
<dbReference type="InterPro" id="IPR041238">
    <property type="entry name" value="Rap1a"/>
</dbReference>
<comment type="caution">
    <text evidence="3">The sequence shown here is derived from an EMBL/GenBank/DDBJ whole genome shotgun (WGS) entry which is preliminary data.</text>
</comment>